<comment type="caution">
    <text evidence="2">The sequence shown here is derived from an EMBL/GenBank/DDBJ whole genome shotgun (WGS) entry which is preliminary data.</text>
</comment>
<keyword evidence="3" id="KW-1185">Reference proteome</keyword>
<dbReference type="EMBL" id="SRLO01001233">
    <property type="protein sequence ID" value="TNN39937.1"/>
    <property type="molecule type" value="Genomic_DNA"/>
</dbReference>
<feature type="compositionally biased region" description="Low complexity" evidence="1">
    <location>
        <begin position="1"/>
        <end position="24"/>
    </location>
</feature>
<feature type="region of interest" description="Disordered" evidence="1">
    <location>
        <begin position="1"/>
        <end position="72"/>
    </location>
</feature>
<proteinExistence type="predicted"/>
<accession>A0A4Z2FFE0</accession>
<evidence type="ECO:0000313" key="3">
    <source>
        <dbReference type="Proteomes" id="UP000314294"/>
    </source>
</evidence>
<organism evidence="2 3">
    <name type="scientific">Liparis tanakae</name>
    <name type="common">Tanaka's snailfish</name>
    <dbReference type="NCBI Taxonomy" id="230148"/>
    <lineage>
        <taxon>Eukaryota</taxon>
        <taxon>Metazoa</taxon>
        <taxon>Chordata</taxon>
        <taxon>Craniata</taxon>
        <taxon>Vertebrata</taxon>
        <taxon>Euteleostomi</taxon>
        <taxon>Actinopterygii</taxon>
        <taxon>Neopterygii</taxon>
        <taxon>Teleostei</taxon>
        <taxon>Neoteleostei</taxon>
        <taxon>Acanthomorphata</taxon>
        <taxon>Eupercaria</taxon>
        <taxon>Perciformes</taxon>
        <taxon>Cottioidei</taxon>
        <taxon>Cottales</taxon>
        <taxon>Liparidae</taxon>
        <taxon>Liparis</taxon>
    </lineage>
</organism>
<evidence type="ECO:0000313" key="2">
    <source>
        <dbReference type="EMBL" id="TNN39937.1"/>
    </source>
</evidence>
<gene>
    <name evidence="2" type="ORF">EYF80_049894</name>
</gene>
<evidence type="ECO:0000256" key="1">
    <source>
        <dbReference type="SAM" id="MobiDB-lite"/>
    </source>
</evidence>
<sequence>MSGSVRVGPGRSGSVRVGGPSPRVQVSGPCRAHVPRGESHYRHTSGSMEDATPGQRAAGLQLPTTTSSRRLGSAAAEVNGSCASVYSRGQRTLI</sequence>
<reference evidence="2 3" key="1">
    <citation type="submission" date="2019-03" db="EMBL/GenBank/DDBJ databases">
        <title>First draft genome of Liparis tanakae, snailfish: a comprehensive survey of snailfish specific genes.</title>
        <authorList>
            <person name="Kim W."/>
            <person name="Song I."/>
            <person name="Jeong J.-H."/>
            <person name="Kim D."/>
            <person name="Kim S."/>
            <person name="Ryu S."/>
            <person name="Song J.Y."/>
            <person name="Lee S.K."/>
        </authorList>
    </citation>
    <scope>NUCLEOTIDE SEQUENCE [LARGE SCALE GENOMIC DNA]</scope>
    <source>
        <tissue evidence="2">Muscle</tissue>
    </source>
</reference>
<name>A0A4Z2FFE0_9TELE</name>
<dbReference type="Proteomes" id="UP000314294">
    <property type="component" value="Unassembled WGS sequence"/>
</dbReference>
<protein>
    <submittedName>
        <fullName evidence="2">Uncharacterized protein</fullName>
    </submittedName>
</protein>
<dbReference type="AlphaFoldDB" id="A0A4Z2FFE0"/>